<dbReference type="Proteomes" id="UP000027178">
    <property type="component" value="Unassembled WGS sequence"/>
</dbReference>
<dbReference type="PATRIC" id="fig|1348663.4.peg.4045"/>
<keyword evidence="3" id="KW-1185">Reference proteome</keyword>
<proteinExistence type="predicted"/>
<comment type="caution">
    <text evidence="2">The sequence shown here is derived from an EMBL/GenBank/DDBJ whole genome shotgun (WGS) entry which is preliminary data.</text>
</comment>
<feature type="compositionally biased region" description="Polar residues" evidence="1">
    <location>
        <begin position="13"/>
        <end position="34"/>
    </location>
</feature>
<dbReference type="HOGENOM" id="CLU_2023620_0_0_11"/>
<reference evidence="2 3" key="1">
    <citation type="submission" date="2014-05" db="EMBL/GenBank/DDBJ databases">
        <title>Draft Genome Sequence of Kitasatospora cheerisanensis KCTC 2395.</title>
        <authorList>
            <person name="Nam D.H."/>
        </authorList>
    </citation>
    <scope>NUCLEOTIDE SEQUENCE [LARGE SCALE GENOMIC DNA]</scope>
    <source>
        <strain evidence="2 3">KCTC 2395</strain>
    </source>
</reference>
<feature type="compositionally biased region" description="Basic and acidic residues" evidence="1">
    <location>
        <begin position="76"/>
        <end position="85"/>
    </location>
</feature>
<organism evidence="2 3">
    <name type="scientific">Kitasatospora cheerisanensis KCTC 2395</name>
    <dbReference type="NCBI Taxonomy" id="1348663"/>
    <lineage>
        <taxon>Bacteria</taxon>
        <taxon>Bacillati</taxon>
        <taxon>Actinomycetota</taxon>
        <taxon>Actinomycetes</taxon>
        <taxon>Kitasatosporales</taxon>
        <taxon>Streptomycetaceae</taxon>
        <taxon>Kitasatospora</taxon>
    </lineage>
</organism>
<evidence type="ECO:0000256" key="1">
    <source>
        <dbReference type="SAM" id="MobiDB-lite"/>
    </source>
</evidence>
<evidence type="ECO:0000313" key="2">
    <source>
        <dbReference type="EMBL" id="KDN84404.1"/>
    </source>
</evidence>
<sequence>MRARQLYLRGSAGITSPQTAGFPQRSITAPTSTDAGMRGSAGNSGARFYRHPRTTSPLLPARSQGDSDPPLLFTPRPEEHSADTRKARKAAAQKHSGHRRRFPQRYPQPTLTSPHRARKATP</sequence>
<evidence type="ECO:0000313" key="3">
    <source>
        <dbReference type="Proteomes" id="UP000027178"/>
    </source>
</evidence>
<feature type="region of interest" description="Disordered" evidence="1">
    <location>
        <begin position="1"/>
        <end position="122"/>
    </location>
</feature>
<accession>A0A066YWQ0</accession>
<dbReference type="EMBL" id="JNBY01000093">
    <property type="protein sequence ID" value="KDN84404.1"/>
    <property type="molecule type" value="Genomic_DNA"/>
</dbReference>
<protein>
    <submittedName>
        <fullName evidence="2">Uncharacterized protein</fullName>
    </submittedName>
</protein>
<gene>
    <name evidence="2" type="ORF">KCH_41950</name>
</gene>
<dbReference type="AlphaFoldDB" id="A0A066YWQ0"/>
<name>A0A066YWQ0_9ACTN</name>
<feature type="compositionally biased region" description="Basic residues" evidence="1">
    <location>
        <begin position="86"/>
        <end position="103"/>
    </location>
</feature>